<dbReference type="OrthoDB" id="21214at2759"/>
<dbReference type="AlphaFoldDB" id="A0A370TTC2"/>
<protein>
    <submittedName>
        <fullName evidence="1">Uncharacterized protein</fullName>
    </submittedName>
</protein>
<dbReference type="Proteomes" id="UP000254866">
    <property type="component" value="Unassembled WGS sequence"/>
</dbReference>
<organism evidence="1 2">
    <name type="scientific">Venustampulla echinocandica</name>
    <dbReference type="NCBI Taxonomy" id="2656787"/>
    <lineage>
        <taxon>Eukaryota</taxon>
        <taxon>Fungi</taxon>
        <taxon>Dikarya</taxon>
        <taxon>Ascomycota</taxon>
        <taxon>Pezizomycotina</taxon>
        <taxon>Leotiomycetes</taxon>
        <taxon>Helotiales</taxon>
        <taxon>Pleuroascaceae</taxon>
        <taxon>Venustampulla</taxon>
    </lineage>
</organism>
<name>A0A370TTC2_9HELO</name>
<sequence>MADPSTTHSIPSSLANYELDKSHPLTPTHALVVHLPTPLNTHSPSKIEDLTPRLHSLFSPTLGITDGALLSAHKVSNLSPPPPVKYKIAKRNHIGTHLALLDVQGHEIGEWKLPILRHDGGKGQLLFPSGVPGVDEGVKESLKLKYVESTANSGEVTMGSHHGQGKRKLEAFVKNGVVYLWEVDADRHGEGPHKRSLFKVIQDEENARSTKREVASYAQRSTREREGLLVLDGKEVDEIVAVFTLVAMLEASEHFL</sequence>
<reference evidence="1 2" key="1">
    <citation type="journal article" date="2018" name="IMA Fungus">
        <title>IMA Genome-F 9: Draft genome sequence of Annulohypoxylon stygium, Aspergillus mulundensis, Berkeleyomyces basicola (syn. Thielaviopsis basicola), Ceratocystis smalleyi, two Cercospora beticola strains, Coleophoma cylindrospora, Fusarium fracticaudum, Phialophora cf. hyalina, and Morchella septimelata.</title>
        <authorList>
            <person name="Wingfield B.D."/>
            <person name="Bills G.F."/>
            <person name="Dong Y."/>
            <person name="Huang W."/>
            <person name="Nel W.J."/>
            <person name="Swalarsk-Parry B.S."/>
            <person name="Vaghefi N."/>
            <person name="Wilken P.M."/>
            <person name="An Z."/>
            <person name="de Beer Z.W."/>
            <person name="De Vos L."/>
            <person name="Chen L."/>
            <person name="Duong T.A."/>
            <person name="Gao Y."/>
            <person name="Hammerbacher A."/>
            <person name="Kikkert J.R."/>
            <person name="Li Y."/>
            <person name="Li H."/>
            <person name="Li K."/>
            <person name="Li Q."/>
            <person name="Liu X."/>
            <person name="Ma X."/>
            <person name="Naidoo K."/>
            <person name="Pethybridge S.J."/>
            <person name="Sun J."/>
            <person name="Steenkamp E.T."/>
            <person name="van der Nest M.A."/>
            <person name="van Wyk S."/>
            <person name="Wingfield M.J."/>
            <person name="Xiong C."/>
            <person name="Yue Q."/>
            <person name="Zhang X."/>
        </authorList>
    </citation>
    <scope>NUCLEOTIDE SEQUENCE [LARGE SCALE GENOMIC DNA]</scope>
    <source>
        <strain evidence="1 2">BP 5553</strain>
    </source>
</reference>
<dbReference type="RefSeq" id="XP_031871436.1">
    <property type="nucleotide sequence ID" value="XM_032011743.1"/>
</dbReference>
<evidence type="ECO:0000313" key="2">
    <source>
        <dbReference type="Proteomes" id="UP000254866"/>
    </source>
</evidence>
<dbReference type="GeneID" id="43595969"/>
<dbReference type="EMBL" id="NPIC01000002">
    <property type="protein sequence ID" value="RDL38780.1"/>
    <property type="molecule type" value="Genomic_DNA"/>
</dbReference>
<comment type="caution">
    <text evidence="1">The sequence shown here is derived from an EMBL/GenBank/DDBJ whole genome shotgun (WGS) entry which is preliminary data.</text>
</comment>
<proteinExistence type="predicted"/>
<gene>
    <name evidence="1" type="ORF">BP5553_03120</name>
</gene>
<keyword evidence="2" id="KW-1185">Reference proteome</keyword>
<accession>A0A370TTC2</accession>
<evidence type="ECO:0000313" key="1">
    <source>
        <dbReference type="EMBL" id="RDL38780.1"/>
    </source>
</evidence>